<dbReference type="Proteomes" id="UP000886501">
    <property type="component" value="Unassembled WGS sequence"/>
</dbReference>
<reference evidence="1" key="1">
    <citation type="submission" date="2019-10" db="EMBL/GenBank/DDBJ databases">
        <authorList>
            <consortium name="DOE Joint Genome Institute"/>
            <person name="Kuo A."/>
            <person name="Miyauchi S."/>
            <person name="Kiss E."/>
            <person name="Drula E."/>
            <person name="Kohler A."/>
            <person name="Sanchez-Garcia M."/>
            <person name="Andreopoulos B."/>
            <person name="Barry K.W."/>
            <person name="Bonito G."/>
            <person name="Buee M."/>
            <person name="Carver A."/>
            <person name="Chen C."/>
            <person name="Cichocki N."/>
            <person name="Clum A."/>
            <person name="Culley D."/>
            <person name="Crous P.W."/>
            <person name="Fauchery L."/>
            <person name="Girlanda M."/>
            <person name="Hayes R."/>
            <person name="Keri Z."/>
            <person name="Labutti K."/>
            <person name="Lipzen A."/>
            <person name="Lombard V."/>
            <person name="Magnuson J."/>
            <person name="Maillard F."/>
            <person name="Morin E."/>
            <person name="Murat C."/>
            <person name="Nolan M."/>
            <person name="Ohm R."/>
            <person name="Pangilinan J."/>
            <person name="Pereira M."/>
            <person name="Perotto S."/>
            <person name="Peter M."/>
            <person name="Riley R."/>
            <person name="Sitrit Y."/>
            <person name="Stielow B."/>
            <person name="Szollosi G."/>
            <person name="Zifcakova L."/>
            <person name="Stursova M."/>
            <person name="Spatafora J.W."/>
            <person name="Tedersoo L."/>
            <person name="Vaario L.-M."/>
            <person name="Yamada A."/>
            <person name="Yan M."/>
            <person name="Wang P."/>
            <person name="Xu J."/>
            <person name="Bruns T."/>
            <person name="Baldrian P."/>
            <person name="Vilgalys R."/>
            <person name="Henrissat B."/>
            <person name="Grigoriev I.V."/>
            <person name="Hibbett D."/>
            <person name="Nagy L.G."/>
            <person name="Martin F.M."/>
        </authorList>
    </citation>
    <scope>NUCLEOTIDE SEQUENCE</scope>
    <source>
        <strain evidence="1">P2</strain>
    </source>
</reference>
<name>A0ACB6Z217_THEGA</name>
<protein>
    <submittedName>
        <fullName evidence="1">Uncharacterized protein</fullName>
    </submittedName>
</protein>
<evidence type="ECO:0000313" key="2">
    <source>
        <dbReference type="Proteomes" id="UP000886501"/>
    </source>
</evidence>
<sequence length="157" mass="17561">MIPYLHTKGGDNLLFKSWTPLSRDAIAGASVVLFFLAILERLVNGVRGRLEGYWASNALRRYEEHVVEDDNTSCSKLESPSLPNGSKLILAPRRRIMQPFILAHDLPRGIIYMFQATITYTLMLGVMSFHAGYFVSIIVGLGVGEVIFGRWALATHH</sequence>
<reference evidence="1" key="2">
    <citation type="journal article" date="2020" name="Nat. Commun.">
        <title>Large-scale genome sequencing of mycorrhizal fungi provides insights into the early evolution of symbiotic traits.</title>
        <authorList>
            <person name="Miyauchi S."/>
            <person name="Kiss E."/>
            <person name="Kuo A."/>
            <person name="Drula E."/>
            <person name="Kohler A."/>
            <person name="Sanchez-Garcia M."/>
            <person name="Morin E."/>
            <person name="Andreopoulos B."/>
            <person name="Barry K.W."/>
            <person name="Bonito G."/>
            <person name="Buee M."/>
            <person name="Carver A."/>
            <person name="Chen C."/>
            <person name="Cichocki N."/>
            <person name="Clum A."/>
            <person name="Culley D."/>
            <person name="Crous P.W."/>
            <person name="Fauchery L."/>
            <person name="Girlanda M."/>
            <person name="Hayes R.D."/>
            <person name="Keri Z."/>
            <person name="LaButti K."/>
            <person name="Lipzen A."/>
            <person name="Lombard V."/>
            <person name="Magnuson J."/>
            <person name="Maillard F."/>
            <person name="Murat C."/>
            <person name="Nolan M."/>
            <person name="Ohm R.A."/>
            <person name="Pangilinan J."/>
            <person name="Pereira M.F."/>
            <person name="Perotto S."/>
            <person name="Peter M."/>
            <person name="Pfister S."/>
            <person name="Riley R."/>
            <person name="Sitrit Y."/>
            <person name="Stielow J.B."/>
            <person name="Szollosi G."/>
            <person name="Zifcakova L."/>
            <person name="Stursova M."/>
            <person name="Spatafora J.W."/>
            <person name="Tedersoo L."/>
            <person name="Vaario L.M."/>
            <person name="Yamada A."/>
            <person name="Yan M."/>
            <person name="Wang P."/>
            <person name="Xu J."/>
            <person name="Bruns T."/>
            <person name="Baldrian P."/>
            <person name="Vilgalys R."/>
            <person name="Dunand C."/>
            <person name="Henrissat B."/>
            <person name="Grigoriev I.V."/>
            <person name="Hibbett D."/>
            <person name="Nagy L.G."/>
            <person name="Martin F.M."/>
        </authorList>
    </citation>
    <scope>NUCLEOTIDE SEQUENCE</scope>
    <source>
        <strain evidence="1">P2</strain>
    </source>
</reference>
<evidence type="ECO:0000313" key="1">
    <source>
        <dbReference type="EMBL" id="KAF9643646.1"/>
    </source>
</evidence>
<gene>
    <name evidence="1" type="ORF">BDM02DRAFT_1373780</name>
</gene>
<keyword evidence="2" id="KW-1185">Reference proteome</keyword>
<dbReference type="EMBL" id="MU118199">
    <property type="protein sequence ID" value="KAF9643646.1"/>
    <property type="molecule type" value="Genomic_DNA"/>
</dbReference>
<accession>A0ACB6Z217</accession>
<comment type="caution">
    <text evidence="1">The sequence shown here is derived from an EMBL/GenBank/DDBJ whole genome shotgun (WGS) entry which is preliminary data.</text>
</comment>
<proteinExistence type="predicted"/>
<organism evidence="1 2">
    <name type="scientific">Thelephora ganbajun</name>
    <name type="common">Ganba fungus</name>
    <dbReference type="NCBI Taxonomy" id="370292"/>
    <lineage>
        <taxon>Eukaryota</taxon>
        <taxon>Fungi</taxon>
        <taxon>Dikarya</taxon>
        <taxon>Basidiomycota</taxon>
        <taxon>Agaricomycotina</taxon>
        <taxon>Agaricomycetes</taxon>
        <taxon>Thelephorales</taxon>
        <taxon>Thelephoraceae</taxon>
        <taxon>Thelephora</taxon>
    </lineage>
</organism>